<dbReference type="Pfam" id="PF08448">
    <property type="entry name" value="PAS_4"/>
    <property type="match status" value="1"/>
</dbReference>
<dbReference type="Pfam" id="PF00990">
    <property type="entry name" value="GGDEF"/>
    <property type="match status" value="1"/>
</dbReference>
<evidence type="ECO:0000256" key="3">
    <source>
        <dbReference type="ARBA" id="ARBA00034247"/>
    </source>
</evidence>
<evidence type="ECO:0000313" key="5">
    <source>
        <dbReference type="EMBL" id="PSJ40233.1"/>
    </source>
</evidence>
<dbReference type="SUPFAM" id="SSF55785">
    <property type="entry name" value="PYP-like sensor domain (PAS domain)"/>
    <property type="match status" value="1"/>
</dbReference>
<evidence type="ECO:0000256" key="1">
    <source>
        <dbReference type="ARBA" id="ARBA00001946"/>
    </source>
</evidence>
<name>A0A2P7QQI0_9GAMM</name>
<dbReference type="InterPro" id="IPR035965">
    <property type="entry name" value="PAS-like_dom_sf"/>
</dbReference>
<dbReference type="PANTHER" id="PTHR45138:SF9">
    <property type="entry name" value="DIGUANYLATE CYCLASE DGCM-RELATED"/>
    <property type="match status" value="1"/>
</dbReference>
<dbReference type="Gene3D" id="3.30.450.20">
    <property type="entry name" value="PAS domain"/>
    <property type="match status" value="1"/>
</dbReference>
<comment type="catalytic activity">
    <reaction evidence="3">
        <text>2 GTP = 3',3'-c-di-GMP + 2 diphosphate</text>
        <dbReference type="Rhea" id="RHEA:24898"/>
        <dbReference type="ChEBI" id="CHEBI:33019"/>
        <dbReference type="ChEBI" id="CHEBI:37565"/>
        <dbReference type="ChEBI" id="CHEBI:58805"/>
        <dbReference type="EC" id="2.7.7.65"/>
    </reaction>
</comment>
<dbReference type="CDD" id="cd00130">
    <property type="entry name" value="PAS"/>
    <property type="match status" value="1"/>
</dbReference>
<dbReference type="InterPro" id="IPR050469">
    <property type="entry name" value="Diguanylate_Cyclase"/>
</dbReference>
<dbReference type="EC" id="2.7.7.65" evidence="2"/>
<dbReference type="NCBIfam" id="TIGR00254">
    <property type="entry name" value="GGDEF"/>
    <property type="match status" value="1"/>
</dbReference>
<dbReference type="InterPro" id="IPR000014">
    <property type="entry name" value="PAS"/>
</dbReference>
<protein>
    <recommendedName>
        <fullName evidence="2">diguanylate cyclase</fullName>
        <ecNumber evidence="2">2.7.7.65</ecNumber>
    </recommendedName>
</protein>
<dbReference type="Gene3D" id="3.30.70.270">
    <property type="match status" value="1"/>
</dbReference>
<dbReference type="InterPro" id="IPR000160">
    <property type="entry name" value="GGDEF_dom"/>
</dbReference>
<reference evidence="5 6" key="1">
    <citation type="submission" date="2018-03" db="EMBL/GenBank/DDBJ databases">
        <title>The draft genome of Zobellella taiwanensis JCM 13381.</title>
        <authorList>
            <person name="Liu L."/>
            <person name="Li L."/>
            <person name="Wang T."/>
            <person name="Zhang X."/>
            <person name="Liang L."/>
        </authorList>
    </citation>
    <scope>NUCLEOTIDE SEQUENCE [LARGE SCALE GENOMIC DNA]</scope>
    <source>
        <strain evidence="5 6">JCM 13381</strain>
    </source>
</reference>
<feature type="domain" description="GGDEF" evidence="4">
    <location>
        <begin position="186"/>
        <end position="318"/>
    </location>
</feature>
<dbReference type="AlphaFoldDB" id="A0A2P7QQI0"/>
<proteinExistence type="predicted"/>
<evidence type="ECO:0000313" key="6">
    <source>
        <dbReference type="Proteomes" id="UP000242181"/>
    </source>
</evidence>
<dbReference type="SMART" id="SM00091">
    <property type="entry name" value="PAS"/>
    <property type="match status" value="1"/>
</dbReference>
<dbReference type="CDD" id="cd01949">
    <property type="entry name" value="GGDEF"/>
    <property type="match status" value="1"/>
</dbReference>
<sequence length="318" mass="36086">MTLSTKDAHSFHWLIDMLESVDIGLVVLDLDFQVELWNGFMENHSGLTATAVRGKNLFNLFPTLPRAWLKRKVDTVVTLNTRAFTSWEQRPWLFPFRNSRPVTGTHDHMFQNLTLSPLADPDGAIRRVCLMVYDVTDIATSKLALEQANEQLARLSVTDRLTGLFNRGAWENLLHAEFARYRRYGQPCCLVLFDIDHFKRINDAHGHPAGDEVIRHVAATTRAGLRDTDLAGRYGGEEFGLILPETDADGALAICERLRRTMAEAEVLTQGLVLRYTVSLGLAPLDEQPKDHQEWLALADKALYQAKHQGRNRVCRWP</sequence>
<dbReference type="PANTHER" id="PTHR45138">
    <property type="entry name" value="REGULATORY COMPONENTS OF SENSORY TRANSDUCTION SYSTEM"/>
    <property type="match status" value="1"/>
</dbReference>
<organism evidence="5 6">
    <name type="scientific">Zobellella taiwanensis</name>
    <dbReference type="NCBI Taxonomy" id="347535"/>
    <lineage>
        <taxon>Bacteria</taxon>
        <taxon>Pseudomonadati</taxon>
        <taxon>Pseudomonadota</taxon>
        <taxon>Gammaproteobacteria</taxon>
        <taxon>Aeromonadales</taxon>
        <taxon>Aeromonadaceae</taxon>
        <taxon>Zobellella</taxon>
    </lineage>
</organism>
<dbReference type="InterPro" id="IPR029787">
    <property type="entry name" value="Nucleotide_cyclase"/>
</dbReference>
<evidence type="ECO:0000259" key="4">
    <source>
        <dbReference type="PROSITE" id="PS50887"/>
    </source>
</evidence>
<dbReference type="EMBL" id="PXYH01000015">
    <property type="protein sequence ID" value="PSJ40233.1"/>
    <property type="molecule type" value="Genomic_DNA"/>
</dbReference>
<dbReference type="RefSeq" id="WP_106453839.1">
    <property type="nucleotide sequence ID" value="NZ_PXYH01000015.1"/>
</dbReference>
<dbReference type="InterPro" id="IPR043128">
    <property type="entry name" value="Rev_trsase/Diguanyl_cyclase"/>
</dbReference>
<dbReference type="NCBIfam" id="TIGR00229">
    <property type="entry name" value="sensory_box"/>
    <property type="match status" value="1"/>
</dbReference>
<dbReference type="InterPro" id="IPR013656">
    <property type="entry name" value="PAS_4"/>
</dbReference>
<dbReference type="SUPFAM" id="SSF55073">
    <property type="entry name" value="Nucleotide cyclase"/>
    <property type="match status" value="1"/>
</dbReference>
<evidence type="ECO:0000256" key="2">
    <source>
        <dbReference type="ARBA" id="ARBA00012528"/>
    </source>
</evidence>
<gene>
    <name evidence="5" type="ORF">C7I36_11430</name>
</gene>
<dbReference type="SMART" id="SM00267">
    <property type="entry name" value="GGDEF"/>
    <property type="match status" value="1"/>
</dbReference>
<comment type="cofactor">
    <cofactor evidence="1">
        <name>Mg(2+)</name>
        <dbReference type="ChEBI" id="CHEBI:18420"/>
    </cofactor>
</comment>
<dbReference type="FunFam" id="3.30.70.270:FF:000001">
    <property type="entry name" value="Diguanylate cyclase domain protein"/>
    <property type="match status" value="1"/>
</dbReference>
<dbReference type="GO" id="GO:0052621">
    <property type="term" value="F:diguanylate cyclase activity"/>
    <property type="evidence" value="ECO:0007669"/>
    <property type="project" value="UniProtKB-EC"/>
</dbReference>
<keyword evidence="6" id="KW-1185">Reference proteome</keyword>
<accession>A0A2P7QQI0</accession>
<dbReference type="PROSITE" id="PS50887">
    <property type="entry name" value="GGDEF"/>
    <property type="match status" value="1"/>
</dbReference>
<comment type="caution">
    <text evidence="5">The sequence shown here is derived from an EMBL/GenBank/DDBJ whole genome shotgun (WGS) entry which is preliminary data.</text>
</comment>
<dbReference type="OrthoDB" id="9812260at2"/>
<dbReference type="Proteomes" id="UP000242181">
    <property type="component" value="Unassembled WGS sequence"/>
</dbReference>